<proteinExistence type="predicted"/>
<evidence type="ECO:0000259" key="3">
    <source>
        <dbReference type="Pfam" id="PF08240"/>
    </source>
</evidence>
<dbReference type="Pfam" id="PF08240">
    <property type="entry name" value="ADH_N"/>
    <property type="match status" value="1"/>
</dbReference>
<evidence type="ECO:0000313" key="5">
    <source>
        <dbReference type="Proteomes" id="UP000256304"/>
    </source>
</evidence>
<dbReference type="InterPro" id="IPR050129">
    <property type="entry name" value="Zn_alcohol_dh"/>
</dbReference>
<dbReference type="Proteomes" id="UP000256304">
    <property type="component" value="Unassembled WGS sequence"/>
</dbReference>
<dbReference type="OrthoDB" id="9777057at2"/>
<dbReference type="CDD" id="cd08261">
    <property type="entry name" value="Zn_ADH7"/>
    <property type="match status" value="1"/>
</dbReference>
<keyword evidence="5" id="KW-1185">Reference proteome</keyword>
<evidence type="ECO:0000259" key="2">
    <source>
        <dbReference type="Pfam" id="PF00107"/>
    </source>
</evidence>
<organism evidence="4 5">
    <name type="scientific">Paenibacillus taihuensis</name>
    <dbReference type="NCBI Taxonomy" id="1156355"/>
    <lineage>
        <taxon>Bacteria</taxon>
        <taxon>Bacillati</taxon>
        <taxon>Bacillota</taxon>
        <taxon>Bacilli</taxon>
        <taxon>Bacillales</taxon>
        <taxon>Paenibacillaceae</taxon>
        <taxon>Paenibacillus</taxon>
    </lineage>
</organism>
<dbReference type="InterPro" id="IPR036291">
    <property type="entry name" value="NAD(P)-bd_dom_sf"/>
</dbReference>
<dbReference type="SUPFAM" id="SSF51735">
    <property type="entry name" value="NAD(P)-binding Rossmann-fold domains"/>
    <property type="match status" value="1"/>
</dbReference>
<gene>
    <name evidence="4" type="ORF">A8990_12328</name>
</gene>
<dbReference type="InterPro" id="IPR013149">
    <property type="entry name" value="ADH-like_C"/>
</dbReference>
<evidence type="ECO:0000256" key="1">
    <source>
        <dbReference type="ARBA" id="ARBA00023002"/>
    </source>
</evidence>
<dbReference type="EMBL" id="QTTN01000023">
    <property type="protein sequence ID" value="REE78900.1"/>
    <property type="molecule type" value="Genomic_DNA"/>
</dbReference>
<dbReference type="PANTHER" id="PTHR43401:SF3">
    <property type="entry name" value="L-GALACTONATE-5-DEHYDROGENASE"/>
    <property type="match status" value="1"/>
</dbReference>
<evidence type="ECO:0000313" key="4">
    <source>
        <dbReference type="EMBL" id="REE78900.1"/>
    </source>
</evidence>
<dbReference type="Gene3D" id="3.90.180.10">
    <property type="entry name" value="Medium-chain alcohol dehydrogenases, catalytic domain"/>
    <property type="match status" value="1"/>
</dbReference>
<sequence length="341" mass="36622">MRTIICEQPDQWLVTETEPPAGELKAGEAIIRVRRIGICGTDLHAFKGNQPFFQYPRILGHELSGTIERIAVPNEQGLHVGDQVAVIPYIACGACIACRSGRTNCCTSMQVLGVHVDGGMRELLAVPTKLLLSVNDLTLEQAATVEPLAIGAHAVRRSGLQAGETALVIGGGPIGLGVMRIAKALGATVIAMDVNEDRLQFCRSWAGADHTVNALGDNPLEELAALTGGELAPVVFDATGNAKSMMNAFNYSAHGGRLVYVGLVRADITFNDPEFHKRELTLLASRNALPEDFDTVLSLMRSGAIDVDGYITHRAAFDEMTDHFPSWLDPRTGVIKAMVEL</sequence>
<dbReference type="Gene3D" id="3.40.50.720">
    <property type="entry name" value="NAD(P)-binding Rossmann-like Domain"/>
    <property type="match status" value="1"/>
</dbReference>
<feature type="domain" description="Alcohol dehydrogenase-like N-terminal" evidence="3">
    <location>
        <begin position="26"/>
        <end position="135"/>
    </location>
</feature>
<comment type="caution">
    <text evidence="4">The sequence shown here is derived from an EMBL/GenBank/DDBJ whole genome shotgun (WGS) entry which is preliminary data.</text>
</comment>
<dbReference type="InterPro" id="IPR011032">
    <property type="entry name" value="GroES-like_sf"/>
</dbReference>
<dbReference type="PANTHER" id="PTHR43401">
    <property type="entry name" value="L-THREONINE 3-DEHYDROGENASE"/>
    <property type="match status" value="1"/>
</dbReference>
<name>A0A3D9RPR8_9BACL</name>
<dbReference type="RefSeq" id="WP_116190535.1">
    <property type="nucleotide sequence ID" value="NZ_QTTN01000023.1"/>
</dbReference>
<dbReference type="Pfam" id="PF00107">
    <property type="entry name" value="ADH_zinc_N"/>
    <property type="match status" value="1"/>
</dbReference>
<keyword evidence="1" id="KW-0560">Oxidoreductase</keyword>
<dbReference type="InterPro" id="IPR013154">
    <property type="entry name" value="ADH-like_N"/>
</dbReference>
<dbReference type="SUPFAM" id="SSF50129">
    <property type="entry name" value="GroES-like"/>
    <property type="match status" value="1"/>
</dbReference>
<dbReference type="AlphaFoldDB" id="A0A3D9RPR8"/>
<protein>
    <recommendedName>
        <fullName evidence="6">2-desacetyl-2-hydroxyethyl bacteriochlorophyllide A dehydrogenase</fullName>
    </recommendedName>
</protein>
<evidence type="ECO:0008006" key="6">
    <source>
        <dbReference type="Google" id="ProtNLM"/>
    </source>
</evidence>
<feature type="domain" description="Alcohol dehydrogenase-like C-terminal" evidence="2">
    <location>
        <begin position="173"/>
        <end position="300"/>
    </location>
</feature>
<reference evidence="4 5" key="1">
    <citation type="submission" date="2018-08" db="EMBL/GenBank/DDBJ databases">
        <title>Genomic Encyclopedia of Type Strains, Phase III (KMG-III): the genomes of soil and plant-associated and newly described type strains.</title>
        <authorList>
            <person name="Whitman W."/>
        </authorList>
    </citation>
    <scope>NUCLEOTIDE SEQUENCE [LARGE SCALE GENOMIC DNA]</scope>
    <source>
        <strain evidence="4 5">CGMCC 1.10966</strain>
    </source>
</reference>
<accession>A0A3D9RPR8</accession>
<dbReference type="GO" id="GO:0016491">
    <property type="term" value="F:oxidoreductase activity"/>
    <property type="evidence" value="ECO:0007669"/>
    <property type="project" value="UniProtKB-KW"/>
</dbReference>